<gene>
    <name evidence="1" type="ORF">TAE01_14350</name>
</gene>
<evidence type="ECO:0000313" key="1">
    <source>
        <dbReference type="EMBL" id="GEO29625.1"/>
    </source>
</evidence>
<reference evidence="1 2" key="1">
    <citation type="submission" date="2019-07" db="EMBL/GenBank/DDBJ databases">
        <title>Whole genome shotgun sequence of Terrabacter aerolatus NBRC 106305.</title>
        <authorList>
            <person name="Hosoyama A."/>
            <person name="Uohara A."/>
            <person name="Ohji S."/>
            <person name="Ichikawa N."/>
        </authorList>
    </citation>
    <scope>NUCLEOTIDE SEQUENCE [LARGE SCALE GENOMIC DNA]</scope>
    <source>
        <strain evidence="1 2">NBRC 106305</strain>
    </source>
</reference>
<dbReference type="Gene3D" id="3.30.450.40">
    <property type="match status" value="1"/>
</dbReference>
<evidence type="ECO:0000313" key="2">
    <source>
        <dbReference type="Proteomes" id="UP000321534"/>
    </source>
</evidence>
<accession>A0A512CZI0</accession>
<dbReference type="EMBL" id="BJYX01000005">
    <property type="protein sequence ID" value="GEO29625.1"/>
    <property type="molecule type" value="Genomic_DNA"/>
</dbReference>
<dbReference type="AlphaFoldDB" id="A0A512CZI0"/>
<proteinExistence type="predicted"/>
<dbReference type="OrthoDB" id="3928741at2"/>
<name>A0A512CZI0_9MICO</name>
<keyword evidence="2" id="KW-1185">Reference proteome</keyword>
<organism evidence="1 2">
    <name type="scientific">Terrabacter aerolatus</name>
    <dbReference type="NCBI Taxonomy" id="422442"/>
    <lineage>
        <taxon>Bacteria</taxon>
        <taxon>Bacillati</taxon>
        <taxon>Actinomycetota</taxon>
        <taxon>Actinomycetes</taxon>
        <taxon>Micrococcales</taxon>
        <taxon>Intrasporangiaceae</taxon>
        <taxon>Terrabacter</taxon>
    </lineage>
</organism>
<dbReference type="RefSeq" id="WP_147064852.1">
    <property type="nucleotide sequence ID" value="NZ_BAAARO010000002.1"/>
</dbReference>
<dbReference type="InterPro" id="IPR029016">
    <property type="entry name" value="GAF-like_dom_sf"/>
</dbReference>
<dbReference type="Proteomes" id="UP000321534">
    <property type="component" value="Unassembled WGS sequence"/>
</dbReference>
<comment type="caution">
    <text evidence="1">The sequence shown here is derived from an EMBL/GenBank/DDBJ whole genome shotgun (WGS) entry which is preliminary data.</text>
</comment>
<sequence>MSTVPGLEAALTAFEDPAAKARDLLRLHRTWAHTHEVPAGARGVVARSWLRQNPEGDKISTPISDDALLARRERSRLLASVVPILKDRLLPLAHEAGNELVISDDEGYPLWMFGPSPIRRRSDGLGFVEGARWREGDVGTNSLGTAMEERRPVQIFGPEHAREDQHAWVCTSAPILDRRARTPLGVVTLSGAFRTAHPHTLMLVTMAVREAVDTLAGQHERDLRRVARASEAYAGSGRFVVVDRHGWVARAEGYGVGERVWVPSSLREGTVWVPEIGQVRAEAITGGWVLHEAVSAPATVEVVRRPSPRILVTTAGSTVEIALSERHAEIVALLARHPSGLDTAGLMALLDGATTPVTIRAEMSRLRKRLGGLIESRPYRLTTRATVRPDAT</sequence>
<protein>
    <submittedName>
        <fullName evidence="1">Transcriptional regulator</fullName>
    </submittedName>
</protein>